<keyword evidence="1" id="KW-0175">Coiled coil</keyword>
<comment type="caution">
    <text evidence="2">The sequence shown here is derived from an EMBL/GenBank/DDBJ whole genome shotgun (WGS) entry which is preliminary data.</text>
</comment>
<evidence type="ECO:0000256" key="1">
    <source>
        <dbReference type="SAM" id="Coils"/>
    </source>
</evidence>
<proteinExistence type="predicted"/>
<dbReference type="Proteomes" id="UP001460270">
    <property type="component" value="Unassembled WGS sequence"/>
</dbReference>
<organism evidence="2 3">
    <name type="scientific">Mugilogobius chulae</name>
    <name type="common">yellowstripe goby</name>
    <dbReference type="NCBI Taxonomy" id="88201"/>
    <lineage>
        <taxon>Eukaryota</taxon>
        <taxon>Metazoa</taxon>
        <taxon>Chordata</taxon>
        <taxon>Craniata</taxon>
        <taxon>Vertebrata</taxon>
        <taxon>Euteleostomi</taxon>
        <taxon>Actinopterygii</taxon>
        <taxon>Neopterygii</taxon>
        <taxon>Teleostei</taxon>
        <taxon>Neoteleostei</taxon>
        <taxon>Acanthomorphata</taxon>
        <taxon>Gobiaria</taxon>
        <taxon>Gobiiformes</taxon>
        <taxon>Gobioidei</taxon>
        <taxon>Gobiidae</taxon>
        <taxon>Gobionellinae</taxon>
        <taxon>Mugilogobius</taxon>
    </lineage>
</organism>
<protein>
    <submittedName>
        <fullName evidence="2">Uncharacterized protein</fullName>
    </submittedName>
</protein>
<name>A0AAW0MSD6_9GOBI</name>
<feature type="coiled-coil region" evidence="1">
    <location>
        <begin position="45"/>
        <end position="72"/>
    </location>
</feature>
<evidence type="ECO:0000313" key="2">
    <source>
        <dbReference type="EMBL" id="KAK7881441.1"/>
    </source>
</evidence>
<accession>A0AAW0MSD6</accession>
<reference evidence="3" key="1">
    <citation type="submission" date="2024-04" db="EMBL/GenBank/DDBJ databases">
        <title>Salinicola lusitanus LLJ914,a marine bacterium isolated from the Okinawa Trough.</title>
        <authorList>
            <person name="Li J."/>
        </authorList>
    </citation>
    <scope>NUCLEOTIDE SEQUENCE [LARGE SCALE GENOMIC DNA]</scope>
</reference>
<evidence type="ECO:0000313" key="3">
    <source>
        <dbReference type="Proteomes" id="UP001460270"/>
    </source>
</evidence>
<sequence length="160" mass="18000">MTGDGSSGRRRRRGLESVRNVVMSGVEEVATEPEKVDVLETSMHSLNISEQCEEQEAELEAANDLRNSIIEVQNEDCWENEDSDEEFFPFIYLRSGTAAKDIDKLQEISIDEAVLDLEMPPVVEQEQPAPNASRIEVPEDIVGKKASICYHDNLLSLARY</sequence>
<gene>
    <name evidence="2" type="ORF">WMY93_029850</name>
</gene>
<dbReference type="EMBL" id="JBBPFD010000022">
    <property type="protein sequence ID" value="KAK7881441.1"/>
    <property type="molecule type" value="Genomic_DNA"/>
</dbReference>
<dbReference type="AlphaFoldDB" id="A0AAW0MSD6"/>
<keyword evidence="3" id="KW-1185">Reference proteome</keyword>